<feature type="region of interest" description="Disordered" evidence="3">
    <location>
        <begin position="1"/>
        <end position="20"/>
    </location>
</feature>
<evidence type="ECO:0000259" key="5">
    <source>
        <dbReference type="Pfam" id="PF00561"/>
    </source>
</evidence>
<evidence type="ECO:0000313" key="7">
    <source>
        <dbReference type="EMBL" id="CAG8950556.1"/>
    </source>
</evidence>
<feature type="domain" description="Peptidase S33 tripeptidyl aminopeptidase-like C-terminal" evidence="6">
    <location>
        <begin position="573"/>
        <end position="677"/>
    </location>
</feature>
<gene>
    <name evidence="7" type="ORF">HYFRA_00002764</name>
</gene>
<reference evidence="7" key="1">
    <citation type="submission" date="2021-07" db="EMBL/GenBank/DDBJ databases">
        <authorList>
            <person name="Durling M."/>
        </authorList>
    </citation>
    <scope>NUCLEOTIDE SEQUENCE</scope>
</reference>
<comment type="similarity">
    <text evidence="1">Belongs to the peptidase S33 family.</text>
</comment>
<dbReference type="AlphaFoldDB" id="A0A9N9PL07"/>
<dbReference type="SUPFAM" id="SSF53474">
    <property type="entry name" value="alpha/beta-Hydrolases"/>
    <property type="match status" value="1"/>
</dbReference>
<dbReference type="InterPro" id="IPR051601">
    <property type="entry name" value="Serine_prot/Carboxylest_S33"/>
</dbReference>
<keyword evidence="4" id="KW-0812">Transmembrane</keyword>
<evidence type="ECO:0000259" key="6">
    <source>
        <dbReference type="Pfam" id="PF08386"/>
    </source>
</evidence>
<feature type="compositionally biased region" description="Basic and acidic residues" evidence="3">
    <location>
        <begin position="1"/>
        <end position="10"/>
    </location>
</feature>
<organism evidence="7 8">
    <name type="scientific">Hymenoscyphus fraxineus</name>
    <dbReference type="NCBI Taxonomy" id="746836"/>
    <lineage>
        <taxon>Eukaryota</taxon>
        <taxon>Fungi</taxon>
        <taxon>Dikarya</taxon>
        <taxon>Ascomycota</taxon>
        <taxon>Pezizomycotina</taxon>
        <taxon>Leotiomycetes</taxon>
        <taxon>Helotiales</taxon>
        <taxon>Helotiaceae</taxon>
        <taxon>Hymenoscyphus</taxon>
    </lineage>
</organism>
<dbReference type="Proteomes" id="UP000696280">
    <property type="component" value="Unassembled WGS sequence"/>
</dbReference>
<dbReference type="InterPro" id="IPR029058">
    <property type="entry name" value="AB_hydrolase_fold"/>
</dbReference>
<protein>
    <recommendedName>
        <fullName evidence="9">Alpha/beta-hydrolase</fullName>
    </recommendedName>
</protein>
<feature type="transmembrane region" description="Helical" evidence="4">
    <location>
        <begin position="128"/>
        <end position="147"/>
    </location>
</feature>
<keyword evidence="4" id="KW-0472">Membrane</keyword>
<evidence type="ECO:0008006" key="9">
    <source>
        <dbReference type="Google" id="ProtNLM"/>
    </source>
</evidence>
<evidence type="ECO:0000313" key="8">
    <source>
        <dbReference type="Proteomes" id="UP000696280"/>
    </source>
</evidence>
<dbReference type="OrthoDB" id="425534at2759"/>
<keyword evidence="8" id="KW-1185">Reference proteome</keyword>
<accession>A0A9N9PL07</accession>
<keyword evidence="2" id="KW-0378">Hydrolase</keyword>
<name>A0A9N9PL07_9HELO</name>
<dbReference type="PANTHER" id="PTHR43248:SF25">
    <property type="entry name" value="AB HYDROLASE-1 DOMAIN-CONTAINING PROTEIN-RELATED"/>
    <property type="match status" value="1"/>
</dbReference>
<dbReference type="Pfam" id="PF08386">
    <property type="entry name" value="Abhydrolase_4"/>
    <property type="match status" value="1"/>
</dbReference>
<dbReference type="EMBL" id="CAJVRL010000038">
    <property type="protein sequence ID" value="CAG8950556.1"/>
    <property type="molecule type" value="Genomic_DNA"/>
</dbReference>
<evidence type="ECO:0000256" key="2">
    <source>
        <dbReference type="ARBA" id="ARBA00022801"/>
    </source>
</evidence>
<proteinExistence type="inferred from homology"/>
<sequence>MSTKEMHPRDPFPGGDSSGTGDSTYSYDLVILRCSLATPCPMRGKEVKKSYHFPDVSPQIHIFAPTYPFTTHDPNSHETLLPSTLNHGSLKTDKETCTMATSEKTPLLRPALSKDGGKWGEKIRVRRAIIVVLLGLGFLRVIWLLFWDPVLIYEKVKGGSIGKDVERWHWSKAHAEKELRWHTCYDGNYDCAKLDVPLDWLDPSDAYRASIAVIRFNATNKKNYKGSLFINPGGPGGSGIWFVKNLARYYQAIAGKNFDIISFDPRGVGHSTPQISCFSTPQSTLLWNSLSLPVLEEAYPEALHSAYAHAQAFSQQCLLTSTTSPSSSPFHNNTSQLNPLSYVSTASTARDMHELMSQLKLDKIKYWGFSYGTYLGLTFASLFPEAVERMVLDGNVEAEEYTSSRATTFIIDTEKIMTAFFHYCYLVGEDGCAFFASSEEIIQLRLDNLLERLKRHPVVVVGTENSLTPAIITYSSVKRLITSVLYRPILLFPTLAKILSALEQGDGEPYLKFIPPISQDSFQCPTGPLGGEEEDMEGSQDATLAIMCSDNGGVSESVDAYGEYVDELRGIAPMIGSTMAEMRLGCVGWGAQAKWRFTGPFEAPNGTSTPILFVANTADNVTPLKSAQRNSAGFPGSEILVQDAYGHTSLSSPSRCTAKAIKSYFQNATLPSPSTVCRSDLLPFEPWWDVSKISSHKLAVGISEERDEEVELNEALWTLMKSGYW</sequence>
<evidence type="ECO:0000256" key="1">
    <source>
        <dbReference type="ARBA" id="ARBA00010088"/>
    </source>
</evidence>
<comment type="caution">
    <text evidence="7">The sequence shown here is derived from an EMBL/GenBank/DDBJ whole genome shotgun (WGS) entry which is preliminary data.</text>
</comment>
<keyword evidence="4" id="KW-1133">Transmembrane helix</keyword>
<dbReference type="InterPro" id="IPR013595">
    <property type="entry name" value="Pept_S33_TAP-like_C"/>
</dbReference>
<feature type="domain" description="AB hydrolase-1" evidence="5">
    <location>
        <begin position="228"/>
        <end position="395"/>
    </location>
</feature>
<dbReference type="PANTHER" id="PTHR43248">
    <property type="entry name" value="2-SUCCINYL-6-HYDROXY-2,4-CYCLOHEXADIENE-1-CARBOXYLATE SYNTHASE"/>
    <property type="match status" value="1"/>
</dbReference>
<dbReference type="InterPro" id="IPR000073">
    <property type="entry name" value="AB_hydrolase_1"/>
</dbReference>
<dbReference type="Pfam" id="PF00561">
    <property type="entry name" value="Abhydrolase_1"/>
    <property type="match status" value="1"/>
</dbReference>
<evidence type="ECO:0000256" key="3">
    <source>
        <dbReference type="SAM" id="MobiDB-lite"/>
    </source>
</evidence>
<dbReference type="Gene3D" id="3.40.50.1820">
    <property type="entry name" value="alpha/beta hydrolase"/>
    <property type="match status" value="1"/>
</dbReference>
<dbReference type="GO" id="GO:0016787">
    <property type="term" value="F:hydrolase activity"/>
    <property type="evidence" value="ECO:0007669"/>
    <property type="project" value="UniProtKB-KW"/>
</dbReference>
<evidence type="ECO:0000256" key="4">
    <source>
        <dbReference type="SAM" id="Phobius"/>
    </source>
</evidence>